<proteinExistence type="predicted"/>
<keyword evidence="2" id="KW-1185">Reference proteome</keyword>
<sequence length="354" mass="37214">MTGINHLVFPDDLAHPTVGGVTDAPPPAELDRTDPEGAIAAAAERCSNWGRWGADDVLGTLNFLDEAKRLEGARLVRRGASFSLAQSFDMDGPQKGWRRRTNPVHTMLDTGTDAERGVQGFPHGLGGADDVIAMPLQASTQWDGLGHIFDHGMAWNGRRAGDVVTSDGDGVTGIETTAALFAGRGVLLDVGRTVGTDGELPDGFAITAEHLEATIAAQGGSARVGRGDLLLVRTGRLTRARRDIAEGRGWGDYAGGASPGLSFTTADWLHGTEIAGIATDTWGFEVRPNEFDVAFQPLHQVCIPNTGLFIGEMWDLDGLAADCAADGVWEFFLTAAPLPVTGAVGAPVNPIAVK</sequence>
<dbReference type="PANTHER" id="PTHR34861:SF10">
    <property type="entry name" value="CYCLASE"/>
    <property type="match status" value="1"/>
</dbReference>
<dbReference type="PANTHER" id="PTHR34861">
    <property type="match status" value="1"/>
</dbReference>
<dbReference type="Gene3D" id="3.50.30.50">
    <property type="entry name" value="Putative cyclase"/>
    <property type="match status" value="1"/>
</dbReference>
<dbReference type="EMBL" id="FOIE01000001">
    <property type="protein sequence ID" value="SES69587.1"/>
    <property type="molecule type" value="Genomic_DNA"/>
</dbReference>
<dbReference type="SUPFAM" id="SSF102198">
    <property type="entry name" value="Putative cyclase"/>
    <property type="match status" value="1"/>
</dbReference>
<evidence type="ECO:0000313" key="2">
    <source>
        <dbReference type="Proteomes" id="UP000198507"/>
    </source>
</evidence>
<dbReference type="InterPro" id="IPR037175">
    <property type="entry name" value="KFase_sf"/>
</dbReference>
<dbReference type="InterPro" id="IPR007325">
    <property type="entry name" value="KFase/CYL"/>
</dbReference>
<dbReference type="Proteomes" id="UP000198507">
    <property type="component" value="Unassembled WGS sequence"/>
</dbReference>
<gene>
    <name evidence="1" type="ORF">SAMN04488546_0161</name>
</gene>
<dbReference type="GO" id="GO:0004061">
    <property type="term" value="F:arylformamidase activity"/>
    <property type="evidence" value="ECO:0007669"/>
    <property type="project" value="InterPro"/>
</dbReference>
<name>A0A1H9YKM2_9ACTN</name>
<dbReference type="AlphaFoldDB" id="A0A1H9YKM2"/>
<organism evidence="1 2">
    <name type="scientific">Geodermatophilus poikilotrophus</name>
    <dbReference type="NCBI Taxonomy" id="1333667"/>
    <lineage>
        <taxon>Bacteria</taxon>
        <taxon>Bacillati</taxon>
        <taxon>Actinomycetota</taxon>
        <taxon>Actinomycetes</taxon>
        <taxon>Geodermatophilales</taxon>
        <taxon>Geodermatophilaceae</taxon>
        <taxon>Geodermatophilus</taxon>
    </lineage>
</organism>
<dbReference type="GO" id="GO:0019441">
    <property type="term" value="P:L-tryptophan catabolic process to kynurenine"/>
    <property type="evidence" value="ECO:0007669"/>
    <property type="project" value="InterPro"/>
</dbReference>
<accession>A0A1H9YKM2</accession>
<dbReference type="Pfam" id="PF04199">
    <property type="entry name" value="Cyclase"/>
    <property type="match status" value="1"/>
</dbReference>
<evidence type="ECO:0000313" key="1">
    <source>
        <dbReference type="EMBL" id="SES69587.1"/>
    </source>
</evidence>
<protein>
    <submittedName>
        <fullName evidence="1">Putative cyclase</fullName>
    </submittedName>
</protein>
<reference evidence="2" key="1">
    <citation type="submission" date="2016-10" db="EMBL/GenBank/DDBJ databases">
        <authorList>
            <person name="Varghese N."/>
            <person name="Submissions S."/>
        </authorList>
    </citation>
    <scope>NUCLEOTIDE SEQUENCE [LARGE SCALE GENOMIC DNA]</scope>
    <source>
        <strain evidence="2">DSM 44209</strain>
    </source>
</reference>